<protein>
    <recommendedName>
        <fullName evidence="4">Endonuclease/exonuclease/phosphatase domain-containing protein</fullName>
    </recommendedName>
</protein>
<dbReference type="InterPro" id="IPR036691">
    <property type="entry name" value="Endo/exonu/phosph_ase_sf"/>
</dbReference>
<feature type="compositionally biased region" description="Low complexity" evidence="1">
    <location>
        <begin position="103"/>
        <end position="124"/>
    </location>
</feature>
<dbReference type="OrthoDB" id="7362285at2759"/>
<sequence>MIGANSFNENEINQDHFLETPIPRKVRLKEAEQIQPQLRKLQKQTHSITDLQLEEIKQAEISESQKTGKGNNIIQQTNVQSATEQISANNTTASDPAPPACPTNTTTTLDTSSNSNPVTSSSPDATSIPTAKSVRQSNKCTISLLTFNVEGYRSNKLYLEKISNRADIIFVQEHWLYKHEKHIIGTEFSDFQCHVKSFDEDKMIEPRERTRGHGGVAICVDKKLDQYSELLPDGGNKIILIKLKYEKPLILICAYMPTKRQQYTG</sequence>
<dbReference type="SUPFAM" id="SSF56219">
    <property type="entry name" value="DNase I-like"/>
    <property type="match status" value="1"/>
</dbReference>
<accession>A0A8B6G969</accession>
<proteinExistence type="predicted"/>
<dbReference type="AlphaFoldDB" id="A0A8B6G969"/>
<dbReference type="Proteomes" id="UP000596742">
    <property type="component" value="Unassembled WGS sequence"/>
</dbReference>
<feature type="region of interest" description="Disordered" evidence="1">
    <location>
        <begin position="89"/>
        <end position="132"/>
    </location>
</feature>
<evidence type="ECO:0000313" key="2">
    <source>
        <dbReference type="EMBL" id="VDI60449.1"/>
    </source>
</evidence>
<dbReference type="Gene3D" id="3.60.10.10">
    <property type="entry name" value="Endonuclease/exonuclease/phosphatase"/>
    <property type="match status" value="1"/>
</dbReference>
<reference evidence="2" key="1">
    <citation type="submission" date="2018-11" db="EMBL/GenBank/DDBJ databases">
        <authorList>
            <person name="Alioto T."/>
            <person name="Alioto T."/>
        </authorList>
    </citation>
    <scope>NUCLEOTIDE SEQUENCE</scope>
</reference>
<evidence type="ECO:0008006" key="4">
    <source>
        <dbReference type="Google" id="ProtNLM"/>
    </source>
</evidence>
<organism evidence="2 3">
    <name type="scientific">Mytilus galloprovincialis</name>
    <name type="common">Mediterranean mussel</name>
    <dbReference type="NCBI Taxonomy" id="29158"/>
    <lineage>
        <taxon>Eukaryota</taxon>
        <taxon>Metazoa</taxon>
        <taxon>Spiralia</taxon>
        <taxon>Lophotrochozoa</taxon>
        <taxon>Mollusca</taxon>
        <taxon>Bivalvia</taxon>
        <taxon>Autobranchia</taxon>
        <taxon>Pteriomorphia</taxon>
        <taxon>Mytilida</taxon>
        <taxon>Mytiloidea</taxon>
        <taxon>Mytilidae</taxon>
        <taxon>Mytilinae</taxon>
        <taxon>Mytilus</taxon>
    </lineage>
</organism>
<keyword evidence="3" id="KW-1185">Reference proteome</keyword>
<comment type="caution">
    <text evidence="2">The sequence shown here is derived from an EMBL/GenBank/DDBJ whole genome shotgun (WGS) entry which is preliminary data.</text>
</comment>
<evidence type="ECO:0000313" key="3">
    <source>
        <dbReference type="Proteomes" id="UP000596742"/>
    </source>
</evidence>
<evidence type="ECO:0000256" key="1">
    <source>
        <dbReference type="SAM" id="MobiDB-lite"/>
    </source>
</evidence>
<name>A0A8B6G969_MYTGA</name>
<gene>
    <name evidence="2" type="ORF">MGAL_10B038845</name>
</gene>
<dbReference type="EMBL" id="UYJE01008035">
    <property type="protein sequence ID" value="VDI60449.1"/>
    <property type="molecule type" value="Genomic_DNA"/>
</dbReference>